<accession>A0AAF0Y0G3</accession>
<evidence type="ECO:0000313" key="4">
    <source>
        <dbReference type="Proteomes" id="UP000827549"/>
    </source>
</evidence>
<dbReference type="EMBL" id="CP086714">
    <property type="protein sequence ID" value="WOO77530.1"/>
    <property type="molecule type" value="Genomic_DNA"/>
</dbReference>
<dbReference type="Pfam" id="PF09431">
    <property type="entry name" value="SPIN90_LRD"/>
    <property type="match status" value="1"/>
</dbReference>
<dbReference type="RefSeq" id="XP_062623562.1">
    <property type="nucleotide sequence ID" value="XM_062767578.1"/>
</dbReference>
<evidence type="ECO:0000259" key="2">
    <source>
        <dbReference type="Pfam" id="PF09431"/>
    </source>
</evidence>
<feature type="compositionally biased region" description="Polar residues" evidence="1">
    <location>
        <begin position="307"/>
        <end position="322"/>
    </location>
</feature>
<dbReference type="GO" id="GO:0051666">
    <property type="term" value="P:actin cortical patch localization"/>
    <property type="evidence" value="ECO:0007669"/>
    <property type="project" value="TreeGrafter"/>
</dbReference>
<dbReference type="PANTHER" id="PTHR13357:SF1">
    <property type="entry name" value="NCK-INTERACTING PROTEIN WITH SH3 DOMAIN"/>
    <property type="match status" value="1"/>
</dbReference>
<evidence type="ECO:0000256" key="1">
    <source>
        <dbReference type="SAM" id="MobiDB-lite"/>
    </source>
</evidence>
<dbReference type="Proteomes" id="UP000827549">
    <property type="component" value="Chromosome 1"/>
</dbReference>
<dbReference type="PROSITE" id="PS51257">
    <property type="entry name" value="PROKAR_LIPOPROTEIN"/>
    <property type="match status" value="1"/>
</dbReference>
<reference evidence="3" key="1">
    <citation type="submission" date="2023-10" db="EMBL/GenBank/DDBJ databases">
        <authorList>
            <person name="Noh H."/>
        </authorList>
    </citation>
    <scope>NUCLEOTIDE SEQUENCE</scope>
    <source>
        <strain evidence="3">DUCC4014</strain>
    </source>
</reference>
<dbReference type="GO" id="GO:0006897">
    <property type="term" value="P:endocytosis"/>
    <property type="evidence" value="ECO:0007669"/>
    <property type="project" value="TreeGrafter"/>
</dbReference>
<dbReference type="Gene3D" id="3.20.20.140">
    <property type="entry name" value="Metal-dependent hydrolases"/>
    <property type="match status" value="1"/>
</dbReference>
<dbReference type="GO" id="GO:0030479">
    <property type="term" value="C:actin cortical patch"/>
    <property type="evidence" value="ECO:0007669"/>
    <property type="project" value="TreeGrafter"/>
</dbReference>
<name>A0AAF0Y0G3_9TREE</name>
<feature type="region of interest" description="Disordered" evidence="1">
    <location>
        <begin position="44"/>
        <end position="85"/>
    </location>
</feature>
<dbReference type="InterPro" id="IPR030125">
    <property type="entry name" value="SPIN90/Ldb17"/>
</dbReference>
<sequence length="826" mass="91355">MPAARNQPPSSSSSAHGACGCADAQQHTKHCPLHLAMRLGRAGSLRTHHHRRRRSRSHDQGGAATPASAVVAPEPDEGTETPNYNTVDSREAFWNELEAILTLPDGCGLKELNNTLRMFVTFCGAYHDIYLQSPIEMQGAISFLLESELFEYHYERMVGVMMGDAQENTNPHELYIWYHIILFYGQRHPSLFRSHRKWQKLLPTLGEVVGLDYEENYVLGLPPIESRLRLPATTLMYEVCRVQMLDPTELAQFDDTFIDHLFDLVETTRDQQDERLNYAVISLIVALNEQFMVSTLPDHKDRRRNKQASAPASVSATNLSVTQDREGRQGERRRSASVTPAPRIKIGEDVEDTKKNNRVLVVLMRRLGSSKTFGENVIFMLNRAENTPEGLCLQLLILKILYLLFTTPGTQEYFFTNDMRVLLDVFVRELVDLPEEHEALRHTYLRVLFPLLSHTQIRRDPYKRPQIRLILQSLISNDHIHDINSTTRRLVERCLQAANENPTADSNHCLSPDSAMAMHSIAASLPAPKATPYLERPSAPGRVASLIDVSGNLSHPPSPSTIHPEYITDAHHFGSPLALKAGDVKVVPVVQGAVGVDVDGRGVAPAADGPKPAKSHTAKATSVSFDDGTDAQAFIPDTELVVANSVPLTDAQWDRLDEAVNAADGGFEKVEAEVAATGGVRRKILLAGLLPPPLTKPSSPLLQAQEYNVHVGRLSQLSLHADIVLKALPPVVDTRVAGPGKWWEDTKEVERVVKMYIAPAIETFGTHRIVFGSHPAVTPTDPAVIVPITGAAWYALLRKCVSELGEDQDAVSNVFGSNAAQYYGLS</sequence>
<keyword evidence="4" id="KW-1185">Reference proteome</keyword>
<evidence type="ECO:0000313" key="3">
    <source>
        <dbReference type="EMBL" id="WOO77530.1"/>
    </source>
</evidence>
<dbReference type="GO" id="GO:0000147">
    <property type="term" value="P:actin cortical patch assembly"/>
    <property type="evidence" value="ECO:0007669"/>
    <property type="project" value="TreeGrafter"/>
</dbReference>
<feature type="region of interest" description="Disordered" evidence="1">
    <location>
        <begin position="297"/>
        <end position="341"/>
    </location>
</feature>
<feature type="compositionally biased region" description="Basic and acidic residues" evidence="1">
    <location>
        <begin position="323"/>
        <end position="334"/>
    </location>
</feature>
<feature type="compositionally biased region" description="Basic residues" evidence="1">
    <location>
        <begin position="46"/>
        <end position="56"/>
    </location>
</feature>
<gene>
    <name evidence="3" type="primary">dip1</name>
    <name evidence="3" type="ORF">LOC62_01G001106</name>
</gene>
<feature type="domain" description="SPIN90/Ldb17 leucine-rich" evidence="2">
    <location>
        <begin position="274"/>
        <end position="467"/>
    </location>
</feature>
<dbReference type="AlphaFoldDB" id="A0AAF0Y0G3"/>
<dbReference type="GeneID" id="87804363"/>
<dbReference type="PANTHER" id="PTHR13357">
    <property type="entry name" value="SH3 ADAPTER PROTEIN SPIN90 NCK INTERACTING PROTEIN WITH SH3 DOMAIN"/>
    <property type="match status" value="1"/>
</dbReference>
<protein>
    <submittedName>
        <fullName evidence="3">Protein dip1</fullName>
    </submittedName>
</protein>
<organism evidence="3 4">
    <name type="scientific">Vanrija pseudolonga</name>
    <dbReference type="NCBI Taxonomy" id="143232"/>
    <lineage>
        <taxon>Eukaryota</taxon>
        <taxon>Fungi</taxon>
        <taxon>Dikarya</taxon>
        <taxon>Basidiomycota</taxon>
        <taxon>Agaricomycotina</taxon>
        <taxon>Tremellomycetes</taxon>
        <taxon>Trichosporonales</taxon>
        <taxon>Trichosporonaceae</taxon>
        <taxon>Vanrija</taxon>
    </lineage>
</organism>
<dbReference type="GO" id="GO:0071933">
    <property type="term" value="F:Arp2/3 complex binding"/>
    <property type="evidence" value="ECO:0007669"/>
    <property type="project" value="TreeGrafter"/>
</dbReference>
<dbReference type="InterPro" id="IPR018556">
    <property type="entry name" value="SPIN90/Ldb17_LRD"/>
</dbReference>
<proteinExistence type="predicted"/>